<keyword evidence="9 20" id="KW-0479">Metal-binding</keyword>
<keyword evidence="13" id="KW-0735">Signal-anchor</keyword>
<dbReference type="InterPro" id="IPR042097">
    <property type="entry name" value="Aminopeptidase_N-like_N_sf"/>
</dbReference>
<evidence type="ECO:0000256" key="20">
    <source>
        <dbReference type="PIRSR" id="PIRSR634016-3"/>
    </source>
</evidence>
<dbReference type="GO" id="GO:0005615">
    <property type="term" value="C:extracellular space"/>
    <property type="evidence" value="ECO:0007669"/>
    <property type="project" value="TreeGrafter"/>
</dbReference>
<evidence type="ECO:0000256" key="21">
    <source>
        <dbReference type="PIRSR" id="PIRSR634016-4"/>
    </source>
</evidence>
<keyword evidence="10" id="KW-0732">Signal</keyword>
<evidence type="ECO:0000259" key="23">
    <source>
        <dbReference type="Pfam" id="PF01433"/>
    </source>
</evidence>
<keyword evidence="16 22" id="KW-0472">Membrane</keyword>
<dbReference type="InterPro" id="IPR034016">
    <property type="entry name" value="M1_APN-typ"/>
</dbReference>
<evidence type="ECO:0000256" key="9">
    <source>
        <dbReference type="ARBA" id="ARBA00022723"/>
    </source>
</evidence>
<feature type="domain" description="ERAP1-like C-terminal" evidence="24">
    <location>
        <begin position="627"/>
        <end position="944"/>
    </location>
</feature>
<evidence type="ECO:0000256" key="12">
    <source>
        <dbReference type="ARBA" id="ARBA00022833"/>
    </source>
</evidence>
<keyword evidence="6" id="KW-0449">Lipoprotein</keyword>
<dbReference type="FunFam" id="2.60.40.1730:FF:000012">
    <property type="entry name" value="Aminopeptidase N"/>
    <property type="match status" value="1"/>
</dbReference>
<evidence type="ECO:0000256" key="10">
    <source>
        <dbReference type="ARBA" id="ARBA00022729"/>
    </source>
</evidence>
<keyword evidence="8 22" id="KW-0812">Transmembrane</keyword>
<comment type="cofactor">
    <cofactor evidence="20 22">
        <name>Zn(2+)</name>
        <dbReference type="ChEBI" id="CHEBI:29105"/>
    </cofactor>
    <text evidence="20 22">Binds 1 zinc ion per subunit.</text>
</comment>
<dbReference type="SUPFAM" id="SSF63737">
    <property type="entry name" value="Leukotriene A4 hydrolase N-terminal domain"/>
    <property type="match status" value="1"/>
</dbReference>
<evidence type="ECO:0000256" key="14">
    <source>
        <dbReference type="ARBA" id="ARBA00022989"/>
    </source>
</evidence>
<feature type="site" description="Transition state stabilizer" evidence="21">
    <location>
        <position position="482"/>
    </location>
</feature>
<dbReference type="GO" id="GO:0006508">
    <property type="term" value="P:proteolysis"/>
    <property type="evidence" value="ECO:0007669"/>
    <property type="project" value="UniProtKB-KW"/>
</dbReference>
<evidence type="ECO:0000256" key="6">
    <source>
        <dbReference type="ARBA" id="ARBA00022622"/>
    </source>
</evidence>
<dbReference type="PANTHER" id="PTHR11533:SF294">
    <property type="entry name" value="THYROTROPIN-RELEASING HORMONE-DEGRADING ECTOENZYME"/>
    <property type="match status" value="1"/>
</dbReference>
<dbReference type="InterPro" id="IPR014782">
    <property type="entry name" value="Peptidase_M1_dom"/>
</dbReference>
<dbReference type="GO" id="GO:0042277">
    <property type="term" value="F:peptide binding"/>
    <property type="evidence" value="ECO:0007669"/>
    <property type="project" value="TreeGrafter"/>
</dbReference>
<dbReference type="EMBL" id="BMAW01113437">
    <property type="protein sequence ID" value="GFT57145.1"/>
    <property type="molecule type" value="Genomic_DNA"/>
</dbReference>
<accession>A0A8X6TXL0</accession>
<dbReference type="SUPFAM" id="SSF55486">
    <property type="entry name" value="Metalloproteases ('zincins'), catalytic domain"/>
    <property type="match status" value="1"/>
</dbReference>
<evidence type="ECO:0000256" key="2">
    <source>
        <dbReference type="ARBA" id="ARBA00004606"/>
    </source>
</evidence>
<keyword evidence="14 22" id="KW-1133">Transmembrane helix</keyword>
<keyword evidence="18" id="KW-0325">Glycoprotein</keyword>
<feature type="domain" description="Aminopeptidase N-like N-terminal" evidence="25">
    <location>
        <begin position="101"/>
        <end position="292"/>
    </location>
</feature>
<dbReference type="Pfam" id="PF11838">
    <property type="entry name" value="ERAP1_C"/>
    <property type="match status" value="1"/>
</dbReference>
<feature type="active site" description="Proton acceptor" evidence="19">
    <location>
        <position position="399"/>
    </location>
</feature>
<keyword evidence="17" id="KW-1015">Disulfide bond</keyword>
<evidence type="ECO:0000256" key="1">
    <source>
        <dbReference type="ARBA" id="ARBA00000098"/>
    </source>
</evidence>
<dbReference type="Pfam" id="PF17900">
    <property type="entry name" value="Peptidase_M1_N"/>
    <property type="match status" value="1"/>
</dbReference>
<organism evidence="26 27">
    <name type="scientific">Nephila pilipes</name>
    <name type="common">Giant wood spider</name>
    <name type="synonym">Nephila maculata</name>
    <dbReference type="NCBI Taxonomy" id="299642"/>
    <lineage>
        <taxon>Eukaryota</taxon>
        <taxon>Metazoa</taxon>
        <taxon>Ecdysozoa</taxon>
        <taxon>Arthropoda</taxon>
        <taxon>Chelicerata</taxon>
        <taxon>Arachnida</taxon>
        <taxon>Araneae</taxon>
        <taxon>Araneomorphae</taxon>
        <taxon>Entelegynae</taxon>
        <taxon>Araneoidea</taxon>
        <taxon>Nephilidae</taxon>
        <taxon>Nephila</taxon>
    </lineage>
</organism>
<feature type="binding site" evidence="20">
    <location>
        <position position="398"/>
    </location>
    <ligand>
        <name>Zn(2+)</name>
        <dbReference type="ChEBI" id="CHEBI:29105"/>
        <note>catalytic</note>
    </ligand>
</feature>
<dbReference type="PANTHER" id="PTHR11533">
    <property type="entry name" value="PROTEASE M1 ZINC METALLOPROTEASE"/>
    <property type="match status" value="1"/>
</dbReference>
<keyword evidence="22 26" id="KW-0031">Aminopeptidase</keyword>
<name>A0A8X6TXL0_NEPPI</name>
<sequence length="974" mass="112949">MSRVNSVIMGDVIERNKTSGPKNTFFRILRRVQIGVLIIGTLLFLAWCFSYLVHDTRTNLKSNSFKSAEPWIEFEKDCCGAGDKAEHKEDEDLGLLPGNVVPHHYNLTLQLFMPPQYNFTTRGNVEILIECIRETKLIVLHARNLVVESENVVLVDEKPEINSSFSTNVSTDPLKQHVLIHLNETLQPKSKYILEIPFYGTINNISVGLYRSSYLAEDGNVSWIASTQFQPSDARRVFPCFDEPALKATIRLSLICNKDAIALSNMPHTKTESLYDDWKLVSFMESPRMSTYTFSFIVGDIKTFTEEREKGIQIWSRNDMIQYGELAYEITPSILKYLEEYIEVPFTMPKLDLVAVPSFLHAAMENWGLITFDESALLFNPNKSSTDNKVFVTLVIGHELAHQWFGNLVTASWWDNIWLNEGFATYYEYIGVDRLQPQWKIIHVFIATIYEVLETDSLVSTRAMGASVHADEVLEAFDEISYLKGGAIVRMLQNFIGEDNFKKGLKNYLWRYSYKSATENNLWQNLNLWNRNKQGVKQVMTTWTGQSGYPVLKFERNYENKTAEITQKPFSLELDDEEESIKILDERLWSVPVTCTDGSELDWSTKTDFWLTSRSDVMKNLPNESTWIIANVQQVGYYRVNYDADNWNLILEQLLENHTAIHVINRAQILNDILNLARSDEAEYALALNMTKYLFFEKEYLPWQAAFTAFKYLDIMLAKTPGHDEFKEYLITIMTPLYHQLGWSASLDDDDIHSKFLRKNILKWSCNYDNPDCVKKALALFKEWREGSPENETLSPDDREIVLCTGIARGLSEDWEFMWKRYLQANFKPEKNTLLKSLACTRETRLLRKLLKRAMNSSSGVPLQDGSDVFVYIAENFYGRDIVYDFFKRHMDEISFRFGSFAFAGGNIVDRVTASLNTENEIEELQSILKGRKTSIKEIHKNLRIALHRSKNNREWMKNKYDEVYNWLRENKVA</sequence>
<keyword evidence="7 22" id="KW-0645">Protease</keyword>
<keyword evidence="6" id="KW-0336">GPI-anchor</keyword>
<evidence type="ECO:0000256" key="5">
    <source>
        <dbReference type="ARBA" id="ARBA00022475"/>
    </source>
</evidence>
<dbReference type="GO" id="GO:0008270">
    <property type="term" value="F:zinc ion binding"/>
    <property type="evidence" value="ECO:0007669"/>
    <property type="project" value="UniProtKB-UniRule"/>
</dbReference>
<feature type="transmembrane region" description="Helical" evidence="22">
    <location>
        <begin position="32"/>
        <end position="53"/>
    </location>
</feature>
<dbReference type="Pfam" id="PF01433">
    <property type="entry name" value="Peptidase_M1"/>
    <property type="match status" value="1"/>
</dbReference>
<comment type="catalytic activity">
    <reaction evidence="1">
        <text>Release of an N-terminal amino acid, Xaa-|-Yaa- from a peptide, amide or arylamide. Xaa is preferably Ala, but may be most amino acids including Pro (slow action). When a terminal hydrophobic residue is followed by a prolyl residue, the two may be released as an intact Xaa-Pro dipeptide.</text>
        <dbReference type="EC" id="3.4.11.2"/>
    </reaction>
</comment>
<dbReference type="Gene3D" id="1.25.50.20">
    <property type="match status" value="1"/>
</dbReference>
<evidence type="ECO:0000256" key="4">
    <source>
        <dbReference type="ARBA" id="ARBA00010136"/>
    </source>
</evidence>
<dbReference type="PRINTS" id="PR00756">
    <property type="entry name" value="ALADIPTASE"/>
</dbReference>
<dbReference type="InterPro" id="IPR024571">
    <property type="entry name" value="ERAP1-like_C_dom"/>
</dbReference>
<evidence type="ECO:0000256" key="22">
    <source>
        <dbReference type="RuleBase" id="RU364040"/>
    </source>
</evidence>
<keyword evidence="11 22" id="KW-0378">Hydrolase</keyword>
<dbReference type="GO" id="GO:0016285">
    <property type="term" value="F:alanyl aminopeptidase activity"/>
    <property type="evidence" value="ECO:0007669"/>
    <property type="project" value="UniProtKB-EC"/>
</dbReference>
<evidence type="ECO:0000259" key="24">
    <source>
        <dbReference type="Pfam" id="PF11838"/>
    </source>
</evidence>
<dbReference type="GO" id="GO:0043171">
    <property type="term" value="P:peptide catabolic process"/>
    <property type="evidence" value="ECO:0007669"/>
    <property type="project" value="TreeGrafter"/>
</dbReference>
<feature type="binding site" evidence="20">
    <location>
        <position position="402"/>
    </location>
    <ligand>
        <name>Zn(2+)</name>
        <dbReference type="ChEBI" id="CHEBI:29105"/>
        <note>catalytic</note>
    </ligand>
</feature>
<dbReference type="EC" id="3.4.11.-" evidence="22"/>
<dbReference type="OrthoDB" id="510539at2759"/>
<dbReference type="GO" id="GO:0005737">
    <property type="term" value="C:cytoplasm"/>
    <property type="evidence" value="ECO:0007669"/>
    <property type="project" value="TreeGrafter"/>
</dbReference>
<comment type="subcellular location">
    <subcellularLocation>
        <location evidence="3">Cell membrane</location>
        <topology evidence="3">Lipid-anchor</topology>
        <topology evidence="3">GPI-anchor</topology>
    </subcellularLocation>
    <subcellularLocation>
        <location evidence="2">Membrane</location>
        <topology evidence="2">Single-pass type II membrane protein</topology>
    </subcellularLocation>
</comment>
<feature type="binding site" evidence="20">
    <location>
        <position position="421"/>
    </location>
    <ligand>
        <name>Zn(2+)</name>
        <dbReference type="ChEBI" id="CHEBI:29105"/>
        <note>catalytic</note>
    </ligand>
</feature>
<gene>
    <name evidence="26" type="primary">ANPEP</name>
    <name evidence="26" type="ORF">NPIL_427771</name>
</gene>
<feature type="domain" description="Peptidase M1 membrane alanine aminopeptidase" evidence="23">
    <location>
        <begin position="327"/>
        <end position="543"/>
    </location>
</feature>
<evidence type="ECO:0000256" key="15">
    <source>
        <dbReference type="ARBA" id="ARBA00023049"/>
    </source>
</evidence>
<comment type="caution">
    <text evidence="26">The sequence shown here is derived from an EMBL/GenBank/DDBJ whole genome shotgun (WGS) entry which is preliminary data.</text>
</comment>
<dbReference type="InterPro" id="IPR001930">
    <property type="entry name" value="Peptidase_M1"/>
</dbReference>
<keyword evidence="5" id="KW-1003">Cell membrane</keyword>
<evidence type="ECO:0000256" key="18">
    <source>
        <dbReference type="ARBA" id="ARBA00023180"/>
    </source>
</evidence>
<dbReference type="Proteomes" id="UP000887013">
    <property type="component" value="Unassembled WGS sequence"/>
</dbReference>
<evidence type="ECO:0000256" key="8">
    <source>
        <dbReference type="ARBA" id="ARBA00022692"/>
    </source>
</evidence>
<evidence type="ECO:0000256" key="7">
    <source>
        <dbReference type="ARBA" id="ARBA00022670"/>
    </source>
</evidence>
<keyword evidence="27" id="KW-1185">Reference proteome</keyword>
<dbReference type="Gene3D" id="1.10.390.10">
    <property type="entry name" value="Neutral Protease Domain 2"/>
    <property type="match status" value="1"/>
</dbReference>
<evidence type="ECO:0000256" key="19">
    <source>
        <dbReference type="PIRSR" id="PIRSR634016-1"/>
    </source>
</evidence>
<evidence type="ECO:0000256" key="11">
    <source>
        <dbReference type="ARBA" id="ARBA00022801"/>
    </source>
</evidence>
<protein>
    <recommendedName>
        <fullName evidence="22">Aminopeptidase</fullName>
        <ecNumber evidence="22">3.4.11.-</ecNumber>
    </recommendedName>
</protein>
<dbReference type="Gene3D" id="2.60.40.1910">
    <property type="match status" value="1"/>
</dbReference>
<dbReference type="GO" id="GO:0070006">
    <property type="term" value="F:metalloaminopeptidase activity"/>
    <property type="evidence" value="ECO:0007669"/>
    <property type="project" value="TreeGrafter"/>
</dbReference>
<dbReference type="AlphaFoldDB" id="A0A8X6TXL0"/>
<dbReference type="CDD" id="cd09601">
    <property type="entry name" value="M1_APN-Q_like"/>
    <property type="match status" value="1"/>
</dbReference>
<dbReference type="FunFam" id="2.60.40.1910:FF:000008">
    <property type="entry name" value="Aminopeptidase"/>
    <property type="match status" value="1"/>
</dbReference>
<evidence type="ECO:0000313" key="27">
    <source>
        <dbReference type="Proteomes" id="UP000887013"/>
    </source>
</evidence>
<evidence type="ECO:0000313" key="26">
    <source>
        <dbReference type="EMBL" id="GFT57145.1"/>
    </source>
</evidence>
<evidence type="ECO:0000256" key="17">
    <source>
        <dbReference type="ARBA" id="ARBA00023157"/>
    </source>
</evidence>
<dbReference type="FunFam" id="1.10.390.10:FF:000016">
    <property type="entry name" value="Glutamyl aminopeptidase"/>
    <property type="match status" value="1"/>
</dbReference>
<dbReference type="FunFam" id="1.25.50.20:FF:000001">
    <property type="entry name" value="Aminopeptidase"/>
    <property type="match status" value="1"/>
</dbReference>
<proteinExistence type="inferred from homology"/>
<evidence type="ECO:0000256" key="3">
    <source>
        <dbReference type="ARBA" id="ARBA00004609"/>
    </source>
</evidence>
<evidence type="ECO:0000256" key="16">
    <source>
        <dbReference type="ARBA" id="ARBA00023136"/>
    </source>
</evidence>
<evidence type="ECO:0000256" key="13">
    <source>
        <dbReference type="ARBA" id="ARBA00022968"/>
    </source>
</evidence>
<dbReference type="InterPro" id="IPR027268">
    <property type="entry name" value="Peptidase_M4/M1_CTD_sf"/>
</dbReference>
<dbReference type="GO" id="GO:0098552">
    <property type="term" value="C:side of membrane"/>
    <property type="evidence" value="ECO:0007669"/>
    <property type="project" value="UniProtKB-KW"/>
</dbReference>
<dbReference type="InterPro" id="IPR045357">
    <property type="entry name" value="Aminopeptidase_N-like_N"/>
</dbReference>
<evidence type="ECO:0000259" key="25">
    <source>
        <dbReference type="Pfam" id="PF17900"/>
    </source>
</evidence>
<dbReference type="Gene3D" id="2.60.40.1730">
    <property type="entry name" value="tricorn interacting facor f3 domain"/>
    <property type="match status" value="1"/>
</dbReference>
<dbReference type="GO" id="GO:0005886">
    <property type="term" value="C:plasma membrane"/>
    <property type="evidence" value="ECO:0007669"/>
    <property type="project" value="UniProtKB-SubCell"/>
</dbReference>
<reference evidence="26" key="1">
    <citation type="submission" date="2020-08" db="EMBL/GenBank/DDBJ databases">
        <title>Multicomponent nature underlies the extraordinary mechanical properties of spider dragline silk.</title>
        <authorList>
            <person name="Kono N."/>
            <person name="Nakamura H."/>
            <person name="Mori M."/>
            <person name="Yoshida Y."/>
            <person name="Ohtoshi R."/>
            <person name="Malay A.D."/>
            <person name="Moran D.A.P."/>
            <person name="Tomita M."/>
            <person name="Numata K."/>
            <person name="Arakawa K."/>
        </authorList>
    </citation>
    <scope>NUCLEOTIDE SEQUENCE</scope>
</reference>
<dbReference type="InterPro" id="IPR050344">
    <property type="entry name" value="Peptidase_M1_aminopeptidases"/>
</dbReference>
<keyword evidence="12 20" id="KW-0862">Zinc</keyword>
<comment type="similarity">
    <text evidence="4 22">Belongs to the peptidase M1 family.</text>
</comment>
<keyword evidence="15 22" id="KW-0482">Metalloprotease</keyword>